<reference evidence="1" key="1">
    <citation type="submission" date="2023-03" db="EMBL/GenBank/DDBJ databases">
        <title>Chromosome-level genomes of two armyworms, Mythimna separata and Mythimna loreyi, provide insights into the biosynthesis and reception of sex pheromones.</title>
        <authorList>
            <person name="Zhao H."/>
        </authorList>
    </citation>
    <scope>NUCLEOTIDE SEQUENCE</scope>
    <source>
        <strain evidence="1">BeijingLab</strain>
    </source>
</reference>
<organism evidence="1 2">
    <name type="scientific">Mythimna loreyi</name>
    <dbReference type="NCBI Taxonomy" id="667449"/>
    <lineage>
        <taxon>Eukaryota</taxon>
        <taxon>Metazoa</taxon>
        <taxon>Ecdysozoa</taxon>
        <taxon>Arthropoda</taxon>
        <taxon>Hexapoda</taxon>
        <taxon>Insecta</taxon>
        <taxon>Pterygota</taxon>
        <taxon>Neoptera</taxon>
        <taxon>Endopterygota</taxon>
        <taxon>Lepidoptera</taxon>
        <taxon>Glossata</taxon>
        <taxon>Ditrysia</taxon>
        <taxon>Noctuoidea</taxon>
        <taxon>Noctuidae</taxon>
        <taxon>Noctuinae</taxon>
        <taxon>Hadenini</taxon>
        <taxon>Mythimna</taxon>
    </lineage>
</organism>
<gene>
    <name evidence="1" type="ORF">PYW08_009828</name>
</gene>
<protein>
    <submittedName>
        <fullName evidence="1">Uncharacterized protein</fullName>
    </submittedName>
</protein>
<keyword evidence="2" id="KW-1185">Reference proteome</keyword>
<evidence type="ECO:0000313" key="1">
    <source>
        <dbReference type="EMBL" id="KAJ8709824.1"/>
    </source>
</evidence>
<accession>A0ACC2Q716</accession>
<sequence length="223" mass="25528">MYIIELILTNFLRFRQNNTRVDDTKVVFVGRLEPDITKQKLGNKFAKFGHVTKVRIHSKEDGTRYGFVTYERTRDAWSAVRAAGTFAQYDVRFGAHCAFFKKSTADLGTATSYNNSVKVEHPHQTFQRVHTEHLYLKATSQVTSIEGRQIYRTKQMDLDNVGRKTAVNNGEDLNKKLTSMMLTTIVQNLTMIEKSCIRINTKSYAFPGTTKSIEEDTLVEGRD</sequence>
<comment type="caution">
    <text evidence="1">The sequence shown here is derived from an EMBL/GenBank/DDBJ whole genome shotgun (WGS) entry which is preliminary data.</text>
</comment>
<dbReference type="EMBL" id="CM056800">
    <property type="protein sequence ID" value="KAJ8709824.1"/>
    <property type="molecule type" value="Genomic_DNA"/>
</dbReference>
<name>A0ACC2Q716_9NEOP</name>
<proteinExistence type="predicted"/>
<dbReference type="Proteomes" id="UP001231649">
    <property type="component" value="Chromosome 24"/>
</dbReference>
<evidence type="ECO:0000313" key="2">
    <source>
        <dbReference type="Proteomes" id="UP001231649"/>
    </source>
</evidence>